<evidence type="ECO:0000256" key="1">
    <source>
        <dbReference type="SAM" id="MobiDB-lite"/>
    </source>
</evidence>
<feature type="compositionally biased region" description="Polar residues" evidence="1">
    <location>
        <begin position="18"/>
        <end position="28"/>
    </location>
</feature>
<reference evidence="3" key="1">
    <citation type="submission" date="2016-02" db="EMBL/GenBank/DDBJ databases">
        <title>Comparative genomics of biotechnologically important yeasts.</title>
        <authorList>
            <consortium name="DOE Joint Genome Institute"/>
            <person name="Riley R."/>
            <person name="Haridas S."/>
            <person name="Wolfe K.H."/>
            <person name="Lopes M.R."/>
            <person name="Hittinger C.T."/>
            <person name="Goker M."/>
            <person name="Salamov A."/>
            <person name="Wisecaver J."/>
            <person name="Long T.M."/>
            <person name="Aerts A.L."/>
            <person name="Barry K."/>
            <person name="Choi C."/>
            <person name="Clum A."/>
            <person name="Coughlan A.Y."/>
            <person name="Deshpande S."/>
            <person name="Douglass A.P."/>
            <person name="Hanson S.J."/>
            <person name="Klenk H.-P."/>
            <person name="Labutti K."/>
            <person name="Lapidus A."/>
            <person name="Lindquist E."/>
            <person name="Lipzen A."/>
            <person name="Meier-Kolthoff J.P."/>
            <person name="Ohm R.A."/>
            <person name="Otillar R.P."/>
            <person name="Pangilinan J."/>
            <person name="Peng Y."/>
            <person name="Rokas A."/>
            <person name="Rosa C.A."/>
            <person name="Scheuner C."/>
            <person name="Sibirny A.A."/>
            <person name="Slot J.C."/>
            <person name="Stielow J.B."/>
            <person name="Sun H."/>
            <person name="Kurtzman C.P."/>
            <person name="Blackwell M."/>
            <person name="Jeffries T.W."/>
            <person name="Grigoriev I.V."/>
        </authorList>
    </citation>
    <scope>NUCLEOTIDE SEQUENCE [LARGE SCALE GENOMIC DNA]</scope>
    <source>
        <strain evidence="3">NRRL Y-17796</strain>
    </source>
</reference>
<feature type="region of interest" description="Disordered" evidence="1">
    <location>
        <begin position="1"/>
        <end position="48"/>
    </location>
</feature>
<gene>
    <name evidence="2" type="ORF">CANCADRAFT_122145</name>
</gene>
<feature type="region of interest" description="Disordered" evidence="1">
    <location>
        <begin position="118"/>
        <end position="158"/>
    </location>
</feature>
<name>A0A1E4THR7_9ASCO</name>
<evidence type="ECO:0000313" key="2">
    <source>
        <dbReference type="EMBL" id="ODV91283.1"/>
    </source>
</evidence>
<organism evidence="2 3">
    <name type="scientific">Tortispora caseinolytica NRRL Y-17796</name>
    <dbReference type="NCBI Taxonomy" id="767744"/>
    <lineage>
        <taxon>Eukaryota</taxon>
        <taxon>Fungi</taxon>
        <taxon>Dikarya</taxon>
        <taxon>Ascomycota</taxon>
        <taxon>Saccharomycotina</taxon>
        <taxon>Trigonopsidomycetes</taxon>
        <taxon>Trigonopsidales</taxon>
        <taxon>Trigonopsidaceae</taxon>
        <taxon>Tortispora</taxon>
    </lineage>
</organism>
<feature type="compositionally biased region" description="Basic and acidic residues" evidence="1">
    <location>
        <begin position="29"/>
        <end position="44"/>
    </location>
</feature>
<evidence type="ECO:0000313" key="3">
    <source>
        <dbReference type="Proteomes" id="UP000095023"/>
    </source>
</evidence>
<keyword evidence="3" id="KW-1185">Reference proteome</keyword>
<proteinExistence type="predicted"/>
<sequence>MNISRRRASQDTPYFYRSSVTRRGSTSAEKPRDISKEPTTRDNFEALSRSLHSPTYVGSYFNKSPRFAGAYAHSPTSPALGPISSPVASDLSAFNNPMHVSSSTISLLSLALSSSQVDVQPGSSVPRSPGDAALATPSEPYLYPLSPLSTPVTPLRLD</sequence>
<dbReference type="Proteomes" id="UP000095023">
    <property type="component" value="Unassembled WGS sequence"/>
</dbReference>
<dbReference type="AlphaFoldDB" id="A0A1E4THR7"/>
<protein>
    <submittedName>
        <fullName evidence="2">Uncharacterized protein</fullName>
    </submittedName>
</protein>
<dbReference type="EMBL" id="KV453842">
    <property type="protein sequence ID" value="ODV91283.1"/>
    <property type="molecule type" value="Genomic_DNA"/>
</dbReference>
<feature type="compositionally biased region" description="Low complexity" evidence="1">
    <location>
        <begin position="136"/>
        <end position="158"/>
    </location>
</feature>
<accession>A0A1E4THR7</accession>